<evidence type="ECO:0000259" key="13">
    <source>
        <dbReference type="Pfam" id="PF00483"/>
    </source>
</evidence>
<dbReference type="Pfam" id="PF25087">
    <property type="entry name" value="GMPPB_C"/>
    <property type="match status" value="1"/>
</dbReference>
<dbReference type="Gene3D" id="3.90.550.10">
    <property type="entry name" value="Spore Coat Polysaccharide Biosynthesis Protein SpsA, Chain A"/>
    <property type="match status" value="1"/>
</dbReference>
<evidence type="ECO:0000256" key="5">
    <source>
        <dbReference type="ARBA" id="ARBA00022737"/>
    </source>
</evidence>
<dbReference type="Proteomes" id="UP001203423">
    <property type="component" value="Unassembled WGS sequence"/>
</dbReference>
<evidence type="ECO:0000256" key="3">
    <source>
        <dbReference type="ARBA" id="ARBA00022490"/>
    </source>
</evidence>
<keyword evidence="5" id="KW-0677">Repeat</keyword>
<dbReference type="Pfam" id="PF00483">
    <property type="entry name" value="NTP_transferase"/>
    <property type="match status" value="1"/>
</dbReference>
<evidence type="ECO:0000313" key="16">
    <source>
        <dbReference type="Proteomes" id="UP001203423"/>
    </source>
</evidence>
<comment type="caution">
    <text evidence="15">The sequence shown here is derived from an EMBL/GenBank/DDBJ whole genome shotgun (WGS) entry which is preliminary data.</text>
</comment>
<evidence type="ECO:0000256" key="2">
    <source>
        <dbReference type="ARBA" id="ARBA00007878"/>
    </source>
</evidence>
<comment type="function">
    <text evidence="10">Acts as a component of the translation initiation factor 2B (eIF2B) complex, which catalyzes the exchange of GDP for GTP on the eukaryotic initiation factor 2 (eIF2) complex gamma subunit. Its guanine nucleotide exchange factor activity is repressed when bound to eIF2 complex phosphorylated on the alpha subunit, thereby limiting the amount of methionyl-initiator methionine tRNA available to the ribosome and consequently global translation is repressed.</text>
</comment>
<evidence type="ECO:0000256" key="1">
    <source>
        <dbReference type="ARBA" id="ARBA00004514"/>
    </source>
</evidence>
<comment type="similarity">
    <text evidence="2">Belongs to the eIF-2B gamma/epsilon subunits family.</text>
</comment>
<feature type="transmembrane region" description="Helical" evidence="12">
    <location>
        <begin position="336"/>
        <end position="358"/>
    </location>
</feature>
<reference evidence="15 16" key="1">
    <citation type="submission" date="2022-01" db="EMBL/GenBank/DDBJ databases">
        <title>Whole genome-based taxonomy of the Shewanellaceae.</title>
        <authorList>
            <person name="Martin-Rodriguez A.J."/>
        </authorList>
    </citation>
    <scope>NUCLEOTIDE SEQUENCE [LARGE SCALE GENOMIC DNA]</scope>
    <source>
        <strain evidence="15 16">DSM 17177</strain>
    </source>
</reference>
<dbReference type="PANTHER" id="PTHR45989">
    <property type="entry name" value="TRANSLATION INITIATION FACTOR EIF-2B SUBUNIT GAMMA"/>
    <property type="match status" value="1"/>
</dbReference>
<comment type="subcellular location">
    <subcellularLocation>
        <location evidence="1">Cytoplasm</location>
        <location evidence="1">Cytosol</location>
    </subcellularLocation>
</comment>
<keyword evidence="7" id="KW-0012">Acyltransferase</keyword>
<organism evidence="15 16">
    <name type="scientific">Shewanella surugensis</name>
    <dbReference type="NCBI Taxonomy" id="212020"/>
    <lineage>
        <taxon>Bacteria</taxon>
        <taxon>Pseudomonadati</taxon>
        <taxon>Pseudomonadota</taxon>
        <taxon>Gammaproteobacteria</taxon>
        <taxon>Alteromonadales</taxon>
        <taxon>Shewanellaceae</taxon>
        <taxon>Shewanella</taxon>
    </lineage>
</organism>
<comment type="subunit">
    <text evidence="11">Component of the translation initiation factor 2B (eIF2B) complex which is a heterodecamer of two sets of five different subunits: alpha, beta, gamma, delta and epsilon. Subunits alpha, beta and delta comprise a regulatory subcomplex and subunits epsilon and gamma comprise a catalytic subcomplex. Within the complex, the hexameric regulatory complex resides at the center, with the two heterodimeric catalytic subcomplexes bound on opposite sides.</text>
</comment>
<evidence type="ECO:0000256" key="12">
    <source>
        <dbReference type="SAM" id="Phobius"/>
    </source>
</evidence>
<evidence type="ECO:0000256" key="6">
    <source>
        <dbReference type="ARBA" id="ARBA00022917"/>
    </source>
</evidence>
<keyword evidence="16" id="KW-1185">Reference proteome</keyword>
<dbReference type="InterPro" id="IPR029044">
    <property type="entry name" value="Nucleotide-diphossugar_trans"/>
</dbReference>
<sequence>MKAIIFANRHGNEIAPLNEYYCPALLPIGNKAVIDYTLEDLFDSDITDIKLVISDHASQIESHVKNGAKWGLNIDYFLSHSQESTQTVLQKLSINMNEPLLLIRGDILRSPCIKKFIHFSQNVPEAFVQAKMNNKKAGLLLLPPAKHFIGHINWPFSNNNEQIEDNIYQTAQTTVTQILHGQCYMLDSFHSIMQANLDIANLRVANIIPTGRKHATSSPSKKEFYVGAKTDISLIHTQNSNGIIGSSTLIDNTTKLKDSIVIGTNCLIEPQCQIENSLIFPNTYVGKGLKIKDTIICQDLLISPKNNTYIRIDDPVLITLNTTQQQNNKIPYKTRLIALLLLLITGSVSPLLFCLSLFTAQKKTFIRQSIIDNEGHKLHSWKWSLDSPLLSRLPQLMHVISGKLDLFGHDPKSTIEEFKVNHQHNLKYGLFGPVQLFVSPDAPEEEKDLIENTFKQTQGRKKYLSLIWRSMINSPQIY</sequence>
<keyword evidence="4" id="KW-0396">Initiation factor</keyword>
<evidence type="ECO:0000256" key="10">
    <source>
        <dbReference type="ARBA" id="ARBA00045373"/>
    </source>
</evidence>
<name>A0ABT0LB53_9GAMM</name>
<evidence type="ECO:0000256" key="7">
    <source>
        <dbReference type="ARBA" id="ARBA00023315"/>
    </source>
</evidence>
<dbReference type="RefSeq" id="WP_248940179.1">
    <property type="nucleotide sequence ID" value="NZ_JAKIKS010000034.1"/>
</dbReference>
<evidence type="ECO:0000256" key="11">
    <source>
        <dbReference type="ARBA" id="ARBA00046432"/>
    </source>
</evidence>
<dbReference type="SUPFAM" id="SSF53448">
    <property type="entry name" value="Nucleotide-diphospho-sugar transferases"/>
    <property type="match status" value="1"/>
</dbReference>
<protein>
    <recommendedName>
        <fullName evidence="8">Translation initiation factor eIF2B subunit gamma</fullName>
    </recommendedName>
    <alternativeName>
        <fullName evidence="9">eIF2B GDP-GTP exchange factor subunit gamma</fullName>
    </alternativeName>
</protein>
<proteinExistence type="inferred from homology"/>
<keyword evidence="3" id="KW-0963">Cytoplasm</keyword>
<dbReference type="PANTHER" id="PTHR45989:SF1">
    <property type="entry name" value="TRANSLATION INITIATION FACTOR EIF-2B SUBUNIT GAMMA"/>
    <property type="match status" value="1"/>
</dbReference>
<evidence type="ECO:0000259" key="14">
    <source>
        <dbReference type="Pfam" id="PF25087"/>
    </source>
</evidence>
<evidence type="ECO:0000256" key="4">
    <source>
        <dbReference type="ARBA" id="ARBA00022540"/>
    </source>
</evidence>
<keyword evidence="7" id="KW-0808">Transferase</keyword>
<accession>A0ABT0LB53</accession>
<feature type="domain" description="Mannose-1-phosphate guanyltransferase C-terminal" evidence="14">
    <location>
        <begin position="241"/>
        <end position="302"/>
    </location>
</feature>
<feature type="domain" description="Nucleotidyl transferase" evidence="13">
    <location>
        <begin position="2"/>
        <end position="121"/>
    </location>
</feature>
<keyword evidence="12" id="KW-1133">Transmembrane helix</keyword>
<keyword evidence="6" id="KW-0648">Protein biosynthesis</keyword>
<evidence type="ECO:0000313" key="15">
    <source>
        <dbReference type="EMBL" id="MCL1124903.1"/>
    </source>
</evidence>
<keyword evidence="12" id="KW-0472">Membrane</keyword>
<dbReference type="InterPro" id="IPR056729">
    <property type="entry name" value="GMPPB_C"/>
</dbReference>
<dbReference type="InterPro" id="IPR051960">
    <property type="entry name" value="eIF2B_gamma"/>
</dbReference>
<dbReference type="InterPro" id="IPR005835">
    <property type="entry name" value="NTP_transferase_dom"/>
</dbReference>
<gene>
    <name evidence="15" type="ORF">L2764_10565</name>
</gene>
<keyword evidence="12" id="KW-0812">Transmembrane</keyword>
<evidence type="ECO:0000256" key="8">
    <source>
        <dbReference type="ARBA" id="ARBA00044196"/>
    </source>
</evidence>
<dbReference type="EMBL" id="JAKIKS010000034">
    <property type="protein sequence ID" value="MCL1124903.1"/>
    <property type="molecule type" value="Genomic_DNA"/>
</dbReference>
<dbReference type="Gene3D" id="2.160.10.10">
    <property type="entry name" value="Hexapeptide repeat proteins"/>
    <property type="match status" value="1"/>
</dbReference>
<evidence type="ECO:0000256" key="9">
    <source>
        <dbReference type="ARBA" id="ARBA00044229"/>
    </source>
</evidence>